<feature type="region of interest" description="Disordered" evidence="1">
    <location>
        <begin position="1"/>
        <end position="26"/>
    </location>
</feature>
<dbReference type="OrthoDB" id="3792542at2759"/>
<name>A0A6A5YJZ9_9PLEO</name>
<proteinExistence type="predicted"/>
<protein>
    <submittedName>
        <fullName evidence="2">Uncharacterized protein</fullName>
    </submittedName>
</protein>
<accession>A0A6A5YJZ9</accession>
<feature type="compositionally biased region" description="Polar residues" evidence="1">
    <location>
        <begin position="15"/>
        <end position="26"/>
    </location>
</feature>
<dbReference type="EMBL" id="ML977355">
    <property type="protein sequence ID" value="KAF2107303.1"/>
    <property type="molecule type" value="Genomic_DNA"/>
</dbReference>
<organism evidence="2 3">
    <name type="scientific">Lophiotrema nucula</name>
    <dbReference type="NCBI Taxonomy" id="690887"/>
    <lineage>
        <taxon>Eukaryota</taxon>
        <taxon>Fungi</taxon>
        <taxon>Dikarya</taxon>
        <taxon>Ascomycota</taxon>
        <taxon>Pezizomycotina</taxon>
        <taxon>Dothideomycetes</taxon>
        <taxon>Pleosporomycetidae</taxon>
        <taxon>Pleosporales</taxon>
        <taxon>Lophiotremataceae</taxon>
        <taxon>Lophiotrema</taxon>
    </lineage>
</organism>
<dbReference type="AlphaFoldDB" id="A0A6A5YJZ9"/>
<keyword evidence="3" id="KW-1185">Reference proteome</keyword>
<evidence type="ECO:0000313" key="3">
    <source>
        <dbReference type="Proteomes" id="UP000799770"/>
    </source>
</evidence>
<reference evidence="2" key="1">
    <citation type="journal article" date="2020" name="Stud. Mycol.">
        <title>101 Dothideomycetes genomes: a test case for predicting lifestyles and emergence of pathogens.</title>
        <authorList>
            <person name="Haridas S."/>
            <person name="Albert R."/>
            <person name="Binder M."/>
            <person name="Bloem J."/>
            <person name="Labutti K."/>
            <person name="Salamov A."/>
            <person name="Andreopoulos B."/>
            <person name="Baker S."/>
            <person name="Barry K."/>
            <person name="Bills G."/>
            <person name="Bluhm B."/>
            <person name="Cannon C."/>
            <person name="Castanera R."/>
            <person name="Culley D."/>
            <person name="Daum C."/>
            <person name="Ezra D."/>
            <person name="Gonzalez J."/>
            <person name="Henrissat B."/>
            <person name="Kuo A."/>
            <person name="Liang C."/>
            <person name="Lipzen A."/>
            <person name="Lutzoni F."/>
            <person name="Magnuson J."/>
            <person name="Mondo S."/>
            <person name="Nolan M."/>
            <person name="Ohm R."/>
            <person name="Pangilinan J."/>
            <person name="Park H.-J."/>
            <person name="Ramirez L."/>
            <person name="Alfaro M."/>
            <person name="Sun H."/>
            <person name="Tritt A."/>
            <person name="Yoshinaga Y."/>
            <person name="Zwiers L.-H."/>
            <person name="Turgeon B."/>
            <person name="Goodwin S."/>
            <person name="Spatafora J."/>
            <person name="Crous P."/>
            <person name="Grigoriev I."/>
        </authorList>
    </citation>
    <scope>NUCLEOTIDE SEQUENCE</scope>
    <source>
        <strain evidence="2">CBS 627.86</strain>
    </source>
</reference>
<evidence type="ECO:0000313" key="2">
    <source>
        <dbReference type="EMBL" id="KAF2107303.1"/>
    </source>
</evidence>
<gene>
    <name evidence="2" type="ORF">BDV96DRAFT_303980</name>
</gene>
<dbReference type="Proteomes" id="UP000799770">
    <property type="component" value="Unassembled WGS sequence"/>
</dbReference>
<sequence length="283" mass="31772">MASTSYPLSPPYSHTHPSSAPSDNEHTYTYGTALRSGNPFLCLPRHIRDKIYTHTLTDFLSSENTFNEVPELRDFTYPDICQVDDLLYNEGCQIVIQNTTFTLVSEQAVFHFMTFLEEFKDGEQIDGYEGELATGEGFENVRSLEFVGLGLWEKGVFASAAKMLIKRCPNLASVSLIVDLEDLVWGSGEVGSEINIEFMTKAYDLEALIGLEQLQAVKLGLEPSMSLQKKLARMESERKKADEQSDRITEGLEGFWGLGQWVQLKCLEQMRTVSVLCPVLDDA</sequence>
<evidence type="ECO:0000256" key="1">
    <source>
        <dbReference type="SAM" id="MobiDB-lite"/>
    </source>
</evidence>